<sequence>ELEKYDAVLYLHVNGGGGNGQENQAKQAQQTEGAPPILSWSHEEDEFGSAQGCAENAKILFQVCQNAQTPLIPIFVSNDTLPSITLAPDVTASLTDTLKKETAMHKLKHICKRHDMSEDILYWNGSKEHHLKFMTDLIKRLENRGRYVPLSTVQIWKKYTRKIVVPVSTITIMSYVSWRLISRVLSSPKTVSDSGTPTYTSSEKKSSHLAVTNTSAIVWPFVFGVTAAT</sequence>
<feature type="non-terminal residue" evidence="1">
    <location>
        <position position="229"/>
    </location>
</feature>
<protein>
    <submittedName>
        <fullName evidence="1">Uncharacterized protein</fullName>
    </submittedName>
</protein>
<organism evidence="1 2">
    <name type="scientific">Reticulomyxa filosa</name>
    <dbReference type="NCBI Taxonomy" id="46433"/>
    <lineage>
        <taxon>Eukaryota</taxon>
        <taxon>Sar</taxon>
        <taxon>Rhizaria</taxon>
        <taxon>Retaria</taxon>
        <taxon>Foraminifera</taxon>
        <taxon>Monothalamids</taxon>
        <taxon>Reticulomyxidae</taxon>
        <taxon>Reticulomyxa</taxon>
    </lineage>
</organism>
<proteinExistence type="predicted"/>
<accession>X6N098</accession>
<comment type="caution">
    <text evidence="1">The sequence shown here is derived from an EMBL/GenBank/DDBJ whole genome shotgun (WGS) entry which is preliminary data.</text>
</comment>
<reference evidence="1 2" key="1">
    <citation type="journal article" date="2013" name="Curr. Biol.">
        <title>The Genome of the Foraminiferan Reticulomyxa filosa.</title>
        <authorList>
            <person name="Glockner G."/>
            <person name="Hulsmann N."/>
            <person name="Schleicher M."/>
            <person name="Noegel A.A."/>
            <person name="Eichinger L."/>
            <person name="Gallinger C."/>
            <person name="Pawlowski J."/>
            <person name="Sierra R."/>
            <person name="Euteneuer U."/>
            <person name="Pillet L."/>
            <person name="Moustafa A."/>
            <person name="Platzer M."/>
            <person name="Groth M."/>
            <person name="Szafranski K."/>
            <person name="Schliwa M."/>
        </authorList>
    </citation>
    <scope>NUCLEOTIDE SEQUENCE [LARGE SCALE GENOMIC DNA]</scope>
</reference>
<feature type="non-terminal residue" evidence="1">
    <location>
        <position position="1"/>
    </location>
</feature>
<keyword evidence="2" id="KW-1185">Reference proteome</keyword>
<evidence type="ECO:0000313" key="2">
    <source>
        <dbReference type="Proteomes" id="UP000023152"/>
    </source>
</evidence>
<dbReference type="AlphaFoldDB" id="X6N098"/>
<evidence type="ECO:0000313" key="1">
    <source>
        <dbReference type="EMBL" id="ETO19318.1"/>
    </source>
</evidence>
<dbReference type="Proteomes" id="UP000023152">
    <property type="component" value="Unassembled WGS sequence"/>
</dbReference>
<dbReference type="EMBL" id="ASPP01013788">
    <property type="protein sequence ID" value="ETO19318.1"/>
    <property type="molecule type" value="Genomic_DNA"/>
</dbReference>
<name>X6N098_RETFI</name>
<gene>
    <name evidence="1" type="ORF">RFI_17912</name>
</gene>